<evidence type="ECO:0000313" key="6">
    <source>
        <dbReference type="EMBL" id="SFW47747.1"/>
    </source>
</evidence>
<accession>A0A1K1PJX5</accession>
<name>A0A1K1PJX5_RUMFL</name>
<dbReference type="GO" id="GO:0022627">
    <property type="term" value="C:cytosolic small ribosomal subunit"/>
    <property type="evidence" value="ECO:0007669"/>
    <property type="project" value="TreeGrafter"/>
</dbReference>
<comment type="function">
    <text evidence="4">Binds as a heterodimer with protein bS6 to the central domain of the 16S rRNA, where it helps stabilize the platform of the 30S subunit.</text>
</comment>
<dbReference type="Proteomes" id="UP000183461">
    <property type="component" value="Unassembled WGS sequence"/>
</dbReference>
<dbReference type="Gene3D" id="4.10.640.10">
    <property type="entry name" value="Ribosomal protein S18"/>
    <property type="match status" value="1"/>
</dbReference>
<keyword evidence="4" id="KW-0699">rRNA-binding</keyword>
<dbReference type="SUPFAM" id="SSF46911">
    <property type="entry name" value="Ribosomal protein S18"/>
    <property type="match status" value="1"/>
</dbReference>
<evidence type="ECO:0000256" key="5">
    <source>
        <dbReference type="RuleBase" id="RU003910"/>
    </source>
</evidence>
<proteinExistence type="inferred from homology"/>
<sequence>MEKERNSRPAKKPRKKVCMFCADRIEKIDYKDLAKLRKCMTERAKILPRRVTGTCAYHQRELTVAIKRARHIALLPYISD</sequence>
<dbReference type="InterPro" id="IPR001648">
    <property type="entry name" value="Ribosomal_bS18"/>
</dbReference>
<dbReference type="InterPro" id="IPR036870">
    <property type="entry name" value="Ribosomal_bS18_sf"/>
</dbReference>
<dbReference type="AlphaFoldDB" id="A0A1K1PJX5"/>
<dbReference type="NCBIfam" id="TIGR00165">
    <property type="entry name" value="S18"/>
    <property type="match status" value="1"/>
</dbReference>
<comment type="similarity">
    <text evidence="1 4 5">Belongs to the bacterial ribosomal protein bS18 family.</text>
</comment>
<evidence type="ECO:0000256" key="3">
    <source>
        <dbReference type="ARBA" id="ARBA00023274"/>
    </source>
</evidence>
<dbReference type="PANTHER" id="PTHR13479">
    <property type="entry name" value="30S RIBOSOMAL PROTEIN S18"/>
    <property type="match status" value="1"/>
</dbReference>
<gene>
    <name evidence="4" type="primary">rpsR</name>
    <name evidence="6" type="ORF">SAMN02910280_2803</name>
</gene>
<evidence type="ECO:0000256" key="2">
    <source>
        <dbReference type="ARBA" id="ARBA00022980"/>
    </source>
</evidence>
<dbReference type="GO" id="GO:0003735">
    <property type="term" value="F:structural constituent of ribosome"/>
    <property type="evidence" value="ECO:0007669"/>
    <property type="project" value="InterPro"/>
</dbReference>
<dbReference type="PANTHER" id="PTHR13479:SF40">
    <property type="entry name" value="SMALL RIBOSOMAL SUBUNIT PROTEIN BS18M"/>
    <property type="match status" value="1"/>
</dbReference>
<evidence type="ECO:0000256" key="1">
    <source>
        <dbReference type="ARBA" id="ARBA00005589"/>
    </source>
</evidence>
<evidence type="ECO:0000256" key="4">
    <source>
        <dbReference type="HAMAP-Rule" id="MF_00270"/>
    </source>
</evidence>
<dbReference type="GO" id="GO:0070181">
    <property type="term" value="F:small ribosomal subunit rRNA binding"/>
    <property type="evidence" value="ECO:0007669"/>
    <property type="project" value="TreeGrafter"/>
</dbReference>
<dbReference type="GO" id="GO:0006412">
    <property type="term" value="P:translation"/>
    <property type="evidence" value="ECO:0007669"/>
    <property type="project" value="UniProtKB-UniRule"/>
</dbReference>
<evidence type="ECO:0000313" key="7">
    <source>
        <dbReference type="Proteomes" id="UP000183461"/>
    </source>
</evidence>
<dbReference type="RefSeq" id="WP_019680929.1">
    <property type="nucleotide sequence ID" value="NZ_CACVNT010000010.1"/>
</dbReference>
<dbReference type="PRINTS" id="PR00974">
    <property type="entry name" value="RIBOSOMALS18"/>
</dbReference>
<keyword evidence="2 4" id="KW-0689">Ribosomal protein</keyword>
<dbReference type="Pfam" id="PF01084">
    <property type="entry name" value="Ribosomal_S18"/>
    <property type="match status" value="1"/>
</dbReference>
<organism evidence="6 7">
    <name type="scientific">Ruminococcus flavefaciens</name>
    <dbReference type="NCBI Taxonomy" id="1265"/>
    <lineage>
        <taxon>Bacteria</taxon>
        <taxon>Bacillati</taxon>
        <taxon>Bacillota</taxon>
        <taxon>Clostridia</taxon>
        <taxon>Eubacteriales</taxon>
        <taxon>Oscillospiraceae</taxon>
        <taxon>Ruminococcus</taxon>
    </lineage>
</organism>
<protein>
    <recommendedName>
        <fullName evidence="4">Small ribosomal subunit protein bS18</fullName>
    </recommendedName>
</protein>
<comment type="subunit">
    <text evidence="4">Part of the 30S ribosomal subunit. Forms a tight heterodimer with protein bS6.</text>
</comment>
<keyword evidence="4" id="KW-0694">RNA-binding</keyword>
<dbReference type="HAMAP" id="MF_00270">
    <property type="entry name" value="Ribosomal_bS18"/>
    <property type="match status" value="1"/>
</dbReference>
<reference evidence="6 7" key="1">
    <citation type="submission" date="2016-11" db="EMBL/GenBank/DDBJ databases">
        <authorList>
            <person name="Jaros S."/>
            <person name="Januszkiewicz K."/>
            <person name="Wedrychowicz H."/>
        </authorList>
    </citation>
    <scope>NUCLEOTIDE SEQUENCE [LARGE SCALE GENOMIC DNA]</scope>
    <source>
        <strain evidence="6 7">YL228</strain>
    </source>
</reference>
<keyword evidence="3 4" id="KW-0687">Ribonucleoprotein</keyword>
<dbReference type="EMBL" id="FPIP01000009">
    <property type="protein sequence ID" value="SFW47747.1"/>
    <property type="molecule type" value="Genomic_DNA"/>
</dbReference>